<dbReference type="EMBL" id="JBHUII010000001">
    <property type="protein sequence ID" value="MFD2204630.1"/>
    <property type="molecule type" value="Genomic_DNA"/>
</dbReference>
<accession>A0ABW5BG66</accession>
<reference evidence="2" key="1">
    <citation type="journal article" date="2019" name="Int. J. Syst. Evol. Microbiol.">
        <title>The Global Catalogue of Microorganisms (GCM) 10K type strain sequencing project: providing services to taxonomists for standard genome sequencing and annotation.</title>
        <authorList>
            <consortium name="The Broad Institute Genomics Platform"/>
            <consortium name="The Broad Institute Genome Sequencing Center for Infectious Disease"/>
            <person name="Wu L."/>
            <person name="Ma J."/>
        </authorList>
    </citation>
    <scope>NUCLEOTIDE SEQUENCE [LARGE SCALE GENOMIC DNA]</scope>
    <source>
        <strain evidence="2">CGMCC 4.7192</strain>
    </source>
</reference>
<sequence length="237" mass="27136">MSAAQKHFKSLNTLDFLILDHEIIFTKNDTLNILNPNIILKLQSLIIKADNPIIMTSIGGNTHNTLGLWELPQPIDFLLPKTNLHHENEQALFITYQQVFDILQNKLTTLFIIFDLIREQINVPIYHIESPPPISCDQHILKYLASNLAPTTSNKKLSSKTLRLKLWKAHSNVFREYCRKYGITFIPAPVSTMDSDGFLKPEGYFEDPTHGNTWYGRKVLEDILENFNTTVSDNASV</sequence>
<evidence type="ECO:0000313" key="1">
    <source>
        <dbReference type="EMBL" id="MFD2204630.1"/>
    </source>
</evidence>
<dbReference type="Proteomes" id="UP001597294">
    <property type="component" value="Unassembled WGS sequence"/>
</dbReference>
<keyword evidence="2" id="KW-1185">Reference proteome</keyword>
<evidence type="ECO:0000313" key="2">
    <source>
        <dbReference type="Proteomes" id="UP001597294"/>
    </source>
</evidence>
<protein>
    <recommendedName>
        <fullName evidence="3">SGNH hydrolase-type esterase domain-containing protein</fullName>
    </recommendedName>
</protein>
<organism evidence="1 2">
    <name type="scientific">Kiloniella antarctica</name>
    <dbReference type="NCBI Taxonomy" id="1550907"/>
    <lineage>
        <taxon>Bacteria</taxon>
        <taxon>Pseudomonadati</taxon>
        <taxon>Pseudomonadota</taxon>
        <taxon>Alphaproteobacteria</taxon>
        <taxon>Rhodospirillales</taxon>
        <taxon>Kiloniellaceae</taxon>
        <taxon>Kiloniella</taxon>
    </lineage>
</organism>
<gene>
    <name evidence="1" type="ORF">ACFSKO_03365</name>
</gene>
<comment type="caution">
    <text evidence="1">The sequence shown here is derived from an EMBL/GenBank/DDBJ whole genome shotgun (WGS) entry which is preliminary data.</text>
</comment>
<dbReference type="RefSeq" id="WP_380248404.1">
    <property type="nucleotide sequence ID" value="NZ_JBHUII010000001.1"/>
</dbReference>
<evidence type="ECO:0008006" key="3">
    <source>
        <dbReference type="Google" id="ProtNLM"/>
    </source>
</evidence>
<name>A0ABW5BG66_9PROT</name>
<proteinExistence type="predicted"/>